<dbReference type="EMBL" id="RHHB01000028">
    <property type="protein sequence ID" value="RNB46936.1"/>
    <property type="molecule type" value="Genomic_DNA"/>
</dbReference>
<feature type="transmembrane region" description="Helical" evidence="1">
    <location>
        <begin position="201"/>
        <end position="220"/>
    </location>
</feature>
<dbReference type="OrthoDB" id="4462109at2"/>
<dbReference type="InterPro" id="IPR021315">
    <property type="entry name" value="Gap/Sap"/>
</dbReference>
<organism evidence="2 3">
    <name type="scientific">Agromyces tardus</name>
    <dbReference type="NCBI Taxonomy" id="2583849"/>
    <lineage>
        <taxon>Bacteria</taxon>
        <taxon>Bacillati</taxon>
        <taxon>Actinomycetota</taxon>
        <taxon>Actinomycetes</taxon>
        <taxon>Micrococcales</taxon>
        <taxon>Microbacteriaceae</taxon>
        <taxon>Agromyces</taxon>
    </lineage>
</organism>
<evidence type="ECO:0000313" key="3">
    <source>
        <dbReference type="Proteomes" id="UP000275048"/>
    </source>
</evidence>
<reference evidence="2 3" key="1">
    <citation type="submission" date="2018-10" db="EMBL/GenBank/DDBJ databases">
        <title>Isolation, diversity and antibacterial activity of antinobacteria from the wheat rhizosphere soil.</title>
        <authorList>
            <person name="Sun T."/>
        </authorList>
    </citation>
    <scope>NUCLEOTIDE SEQUENCE [LARGE SCALE GENOMIC DNA]</scope>
    <source>
        <strain evidence="2 3">SJ-23</strain>
    </source>
</reference>
<keyword evidence="1" id="KW-0812">Transmembrane</keyword>
<gene>
    <name evidence="2" type="ORF">EDM22_13140</name>
</gene>
<dbReference type="Proteomes" id="UP000275048">
    <property type="component" value="Unassembled WGS sequence"/>
</dbReference>
<proteinExistence type="predicted"/>
<feature type="transmembrane region" description="Helical" evidence="1">
    <location>
        <begin position="75"/>
        <end position="95"/>
    </location>
</feature>
<feature type="transmembrane region" description="Helical" evidence="1">
    <location>
        <begin position="42"/>
        <end position="63"/>
    </location>
</feature>
<name>A0A3M8A728_9MICO</name>
<dbReference type="RefSeq" id="WP_122937536.1">
    <property type="nucleotide sequence ID" value="NZ_JBHSNT010000003.1"/>
</dbReference>
<comment type="caution">
    <text evidence="2">The sequence shown here is derived from an EMBL/GenBank/DDBJ whole genome shotgun (WGS) entry which is preliminary data.</text>
</comment>
<evidence type="ECO:0000256" key="1">
    <source>
        <dbReference type="SAM" id="Phobius"/>
    </source>
</evidence>
<feature type="transmembrane region" description="Helical" evidence="1">
    <location>
        <begin position="116"/>
        <end position="145"/>
    </location>
</feature>
<accession>A0A3M8A728</accession>
<keyword evidence="1" id="KW-0472">Membrane</keyword>
<dbReference type="AlphaFoldDB" id="A0A3M8A728"/>
<keyword evidence="1" id="KW-1133">Transmembrane helix</keyword>
<protein>
    <submittedName>
        <fullName evidence="2">GAP family protein</fullName>
    </submittedName>
</protein>
<keyword evidence="3" id="KW-1185">Reference proteome</keyword>
<evidence type="ECO:0000313" key="2">
    <source>
        <dbReference type="EMBL" id="RNB46936.1"/>
    </source>
</evidence>
<feature type="transmembrane region" description="Helical" evidence="1">
    <location>
        <begin position="157"/>
        <end position="180"/>
    </location>
</feature>
<feature type="transmembrane region" description="Helical" evidence="1">
    <location>
        <begin position="6"/>
        <end position="30"/>
    </location>
</feature>
<sequence length="222" mass="23099">MLDAIGHVLPIALAVAISSVPIMATILILLSPKRGRSALPFLIGWVLGIAAVVSACTLFAQLIPTTRSSRRPETAIGIAEILVGLTLVVVGILAWRRAVKNPSTAMPKWLSAVDSFGPWAAFGVAFALNVRPKGLLLAIAAGLAIRADDLPLGESAVVIAIYTLVGASTVAVPIIMTLAAPERMRPRLLAAQDWITRNNGALTGLILVLIGVVILGTGLGRL</sequence>
<dbReference type="Pfam" id="PF11139">
    <property type="entry name" value="SfLAP"/>
    <property type="match status" value="1"/>
</dbReference>